<dbReference type="InterPro" id="IPR002048">
    <property type="entry name" value="EF_hand_dom"/>
</dbReference>
<dbReference type="EMBL" id="CAIIXF020000004">
    <property type="protein sequence ID" value="CAH1782221.1"/>
    <property type="molecule type" value="Genomic_DNA"/>
</dbReference>
<accession>A0A8S4NMK5</accession>
<dbReference type="OrthoDB" id="5586at2759"/>
<dbReference type="SUPFAM" id="SSF47473">
    <property type="entry name" value="EF-hand"/>
    <property type="match status" value="2"/>
</dbReference>
<comment type="caution">
    <text evidence="6">The sequence shown here is derived from an EMBL/GenBank/DDBJ whole genome shotgun (WGS) entry which is preliminary data.</text>
</comment>
<feature type="compositionally biased region" description="Polar residues" evidence="4">
    <location>
        <begin position="94"/>
        <end position="103"/>
    </location>
</feature>
<dbReference type="Pfam" id="PF21161">
    <property type="entry name" value="P2R3B_EF-hand"/>
    <property type="match status" value="1"/>
</dbReference>
<dbReference type="GO" id="GO:0005509">
    <property type="term" value="F:calcium ion binding"/>
    <property type="evidence" value="ECO:0007669"/>
    <property type="project" value="InterPro"/>
</dbReference>
<proteinExistence type="predicted"/>
<dbReference type="InterPro" id="IPR011992">
    <property type="entry name" value="EF-hand-dom_pair"/>
</dbReference>
<evidence type="ECO:0000256" key="3">
    <source>
        <dbReference type="ARBA" id="ARBA00093310"/>
    </source>
</evidence>
<keyword evidence="1" id="KW-0479">Metal-binding</keyword>
<dbReference type="Gene3D" id="1.10.238.10">
    <property type="entry name" value="EF-hand"/>
    <property type="match status" value="1"/>
</dbReference>
<feature type="compositionally biased region" description="Basic and acidic residues" evidence="4">
    <location>
        <begin position="104"/>
        <end position="129"/>
    </location>
</feature>
<evidence type="ECO:0000256" key="4">
    <source>
        <dbReference type="SAM" id="MobiDB-lite"/>
    </source>
</evidence>
<dbReference type="InterPro" id="IPR048855">
    <property type="entry name" value="P2R3A_B_D_EF-hand"/>
</dbReference>
<evidence type="ECO:0000256" key="2">
    <source>
        <dbReference type="ARBA" id="ARBA00022837"/>
    </source>
</evidence>
<protein>
    <recommendedName>
        <fullName evidence="5">EF-hand domain-containing protein</fullName>
    </recommendedName>
</protein>
<dbReference type="FunFam" id="1.10.238.230:FF:000001">
    <property type="entry name" value="Serine/threonine-protein phosphatase 2A regulatory subunit B'' subunit beta"/>
    <property type="match status" value="1"/>
</dbReference>
<feature type="compositionally biased region" description="Acidic residues" evidence="4">
    <location>
        <begin position="548"/>
        <end position="571"/>
    </location>
</feature>
<dbReference type="InterPro" id="IPR041534">
    <property type="entry name" value="EF-hand_13"/>
</dbReference>
<feature type="region of interest" description="Disordered" evidence="4">
    <location>
        <begin position="544"/>
        <end position="586"/>
    </location>
</feature>
<name>A0A8S4NMK5_OWEFU</name>
<dbReference type="Gene3D" id="1.10.238.230">
    <property type="match status" value="1"/>
</dbReference>
<keyword evidence="7" id="KW-1185">Reference proteome</keyword>
<dbReference type="PANTHER" id="PTHR14095">
    <property type="entry name" value="PHOSPHATASE 2A REGULATORY SUBUNIT-RELATED"/>
    <property type="match status" value="1"/>
</dbReference>
<feature type="compositionally biased region" description="Polar residues" evidence="4">
    <location>
        <begin position="46"/>
        <end position="56"/>
    </location>
</feature>
<dbReference type="InterPro" id="IPR018247">
    <property type="entry name" value="EF_Hand_1_Ca_BS"/>
</dbReference>
<organism evidence="6 7">
    <name type="scientific">Owenia fusiformis</name>
    <name type="common">Polychaete worm</name>
    <dbReference type="NCBI Taxonomy" id="6347"/>
    <lineage>
        <taxon>Eukaryota</taxon>
        <taxon>Metazoa</taxon>
        <taxon>Spiralia</taxon>
        <taxon>Lophotrochozoa</taxon>
        <taxon>Annelida</taxon>
        <taxon>Polychaeta</taxon>
        <taxon>Sedentaria</taxon>
        <taxon>Canalipalpata</taxon>
        <taxon>Sabellida</taxon>
        <taxon>Oweniida</taxon>
        <taxon>Oweniidae</taxon>
        <taxon>Owenia</taxon>
    </lineage>
</organism>
<dbReference type="Proteomes" id="UP000749559">
    <property type="component" value="Unassembled WGS sequence"/>
</dbReference>
<dbReference type="FunFam" id="1.10.238.10:FF:000628">
    <property type="entry name" value="Serine/threonine-protein phosphatase 2A regulatory subunit B'' subunit beta"/>
    <property type="match status" value="1"/>
</dbReference>
<evidence type="ECO:0000313" key="7">
    <source>
        <dbReference type="Proteomes" id="UP000749559"/>
    </source>
</evidence>
<dbReference type="FunFam" id="1.10.238.220:FF:000001">
    <property type="entry name" value="Serine/threonine-protein phosphatase 2A regulatory subunit B'' subunit alpha"/>
    <property type="match status" value="1"/>
</dbReference>
<dbReference type="AlphaFoldDB" id="A0A8S4NMK5"/>
<evidence type="ECO:0000256" key="1">
    <source>
        <dbReference type="ARBA" id="ARBA00022723"/>
    </source>
</evidence>
<dbReference type="PROSITE" id="PS00018">
    <property type="entry name" value="EF_HAND_1"/>
    <property type="match status" value="1"/>
</dbReference>
<comment type="function">
    <text evidence="3">The B regulatory subunit might modulate substrate selectivity and catalytic activity, and might also direct the localization of the catalytic enzyme to a particular subcellular compartment.</text>
</comment>
<dbReference type="Pfam" id="PF13499">
    <property type="entry name" value="EF-hand_7"/>
    <property type="match status" value="1"/>
</dbReference>
<keyword evidence="2" id="KW-0106">Calcium</keyword>
<gene>
    <name evidence="6" type="ORF">OFUS_LOCUS8693</name>
</gene>
<reference evidence="6" key="1">
    <citation type="submission" date="2022-03" db="EMBL/GenBank/DDBJ databases">
        <authorList>
            <person name="Martin C."/>
        </authorList>
    </citation>
    <scope>NUCLEOTIDE SEQUENCE</scope>
</reference>
<dbReference type="GO" id="GO:0019888">
    <property type="term" value="F:protein phosphatase regulator activity"/>
    <property type="evidence" value="ECO:0007669"/>
    <property type="project" value="TreeGrafter"/>
</dbReference>
<feature type="domain" description="EF-hand" evidence="5">
    <location>
        <begin position="419"/>
        <end position="454"/>
    </location>
</feature>
<feature type="region of interest" description="Disordered" evidence="4">
    <location>
        <begin position="36"/>
        <end position="151"/>
    </location>
</feature>
<dbReference type="GO" id="GO:0000159">
    <property type="term" value="C:protein phosphatase type 2A complex"/>
    <property type="evidence" value="ECO:0007669"/>
    <property type="project" value="TreeGrafter"/>
</dbReference>
<evidence type="ECO:0000259" key="5">
    <source>
        <dbReference type="PROSITE" id="PS50222"/>
    </source>
</evidence>
<dbReference type="Pfam" id="PF17958">
    <property type="entry name" value="EF-hand_13"/>
    <property type="match status" value="1"/>
</dbReference>
<dbReference type="Gene3D" id="1.10.238.220">
    <property type="match status" value="1"/>
</dbReference>
<feature type="compositionally biased region" description="Pro residues" evidence="4">
    <location>
        <begin position="66"/>
        <end position="76"/>
    </location>
</feature>
<sequence length="586" mass="67901">MSLKPVLKLKVDELFLRWLSEPDTQQLLKENLRQIIKGEPIKHPPSSGNSSKSGRPTSPRIRPGSPSTPPCSPPPGKLQSPRSPRKAVAGNKFGNRNNSSNSKITKESKDTFLLEKQREIQERKREREQQLLGAGDVKNKDNEQNKNSNQRTLNINLPRFYFPNGHPIGNDENEQILRKVSEVFKKSEGGKAAKTQMENIMKTCGLPYYWRHLIYSASGGDKLGYITFSSFSTMWKRVCQQCHDEAARFVKLIAKPKTNYIVAEDLVPLIQDIVDHHVGLQFLQDAPEFHSRYVHTVIARIFYCVNRSWTGRITVPELRKSNFLQTLAMLEEEEDVNQILDYFSYEHFYVIYCKFWELDTDHDLFISKEDLARHNDHAISSRMIDRIFSGAVTRGRAQKEGKMSYTEFVWFLISEEDKKHPTSIEYWFRCMDIDGDGVISYYEMEYFYAEQLQKMEALGIETLPFEDCLCQMLDLVKPRDPKRITLSDLKCCKLTPIFFDTFFNLDKFLEHEQRDPFANSRDQDDGVEPSDWEKYAAEEYEILVAEEGANDNQEDINYEDDFEPDEDELIALEDPPKKKGGAASKE</sequence>
<dbReference type="PANTHER" id="PTHR14095:SF0">
    <property type="entry name" value="MIP22305P"/>
    <property type="match status" value="1"/>
</dbReference>
<evidence type="ECO:0000313" key="6">
    <source>
        <dbReference type="EMBL" id="CAH1782221.1"/>
    </source>
</evidence>
<dbReference type="PROSITE" id="PS50222">
    <property type="entry name" value="EF_HAND_2"/>
    <property type="match status" value="1"/>
</dbReference>